<proteinExistence type="predicted"/>
<accession>A0ABQ4Y0C1</accession>
<gene>
    <name evidence="1" type="ORF">Tco_0703424</name>
</gene>
<keyword evidence="2" id="KW-1185">Reference proteome</keyword>
<protein>
    <submittedName>
        <fullName evidence="1">Uncharacterized protein</fullName>
    </submittedName>
</protein>
<sequence>MKKEKRDKPKEVYSDSTIIEVIRTSYELGHEHKFITGLIVRRANGKIVPITKPYYKYLNKNDIEDLYLLYINGKVDNYIETRLLGSLTVFIRSTVIWERVHDFQLGIESTSRKSTLLLQQSHSLLLKNMNCLPSPMNRLKKYNKDVKYGYVDPCPSDANVEYLRYYGEDIEDILKHRDQMRRWEMYVNGRLLGSRRDHPE</sequence>
<evidence type="ECO:0000313" key="2">
    <source>
        <dbReference type="Proteomes" id="UP001151760"/>
    </source>
</evidence>
<evidence type="ECO:0000313" key="1">
    <source>
        <dbReference type="EMBL" id="GJS70583.1"/>
    </source>
</evidence>
<dbReference type="Proteomes" id="UP001151760">
    <property type="component" value="Unassembled WGS sequence"/>
</dbReference>
<dbReference type="EMBL" id="BQNB010009944">
    <property type="protein sequence ID" value="GJS70583.1"/>
    <property type="molecule type" value="Genomic_DNA"/>
</dbReference>
<organism evidence="1 2">
    <name type="scientific">Tanacetum coccineum</name>
    <dbReference type="NCBI Taxonomy" id="301880"/>
    <lineage>
        <taxon>Eukaryota</taxon>
        <taxon>Viridiplantae</taxon>
        <taxon>Streptophyta</taxon>
        <taxon>Embryophyta</taxon>
        <taxon>Tracheophyta</taxon>
        <taxon>Spermatophyta</taxon>
        <taxon>Magnoliopsida</taxon>
        <taxon>eudicotyledons</taxon>
        <taxon>Gunneridae</taxon>
        <taxon>Pentapetalae</taxon>
        <taxon>asterids</taxon>
        <taxon>campanulids</taxon>
        <taxon>Asterales</taxon>
        <taxon>Asteraceae</taxon>
        <taxon>Asteroideae</taxon>
        <taxon>Anthemideae</taxon>
        <taxon>Anthemidinae</taxon>
        <taxon>Tanacetum</taxon>
    </lineage>
</organism>
<comment type="caution">
    <text evidence="1">The sequence shown here is derived from an EMBL/GenBank/DDBJ whole genome shotgun (WGS) entry which is preliminary data.</text>
</comment>
<reference evidence="1" key="2">
    <citation type="submission" date="2022-01" db="EMBL/GenBank/DDBJ databases">
        <authorList>
            <person name="Yamashiro T."/>
            <person name="Shiraishi A."/>
            <person name="Satake H."/>
            <person name="Nakayama K."/>
        </authorList>
    </citation>
    <scope>NUCLEOTIDE SEQUENCE</scope>
</reference>
<reference evidence="1" key="1">
    <citation type="journal article" date="2022" name="Int. J. Mol. Sci.">
        <title>Draft Genome of Tanacetum Coccineum: Genomic Comparison of Closely Related Tanacetum-Family Plants.</title>
        <authorList>
            <person name="Yamashiro T."/>
            <person name="Shiraishi A."/>
            <person name="Nakayama K."/>
            <person name="Satake H."/>
        </authorList>
    </citation>
    <scope>NUCLEOTIDE SEQUENCE</scope>
</reference>
<name>A0ABQ4Y0C1_9ASTR</name>